<protein>
    <submittedName>
        <fullName evidence="1">Uncharacterized protein</fullName>
    </submittedName>
</protein>
<name>A0A6M3JXY1_9ZZZZ</name>
<reference evidence="1" key="1">
    <citation type="submission" date="2020-03" db="EMBL/GenBank/DDBJ databases">
        <title>The deep terrestrial virosphere.</title>
        <authorList>
            <person name="Holmfeldt K."/>
            <person name="Nilsson E."/>
            <person name="Simone D."/>
            <person name="Lopez-Fernandez M."/>
            <person name="Wu X."/>
            <person name="de Brujin I."/>
            <person name="Lundin D."/>
            <person name="Andersson A."/>
            <person name="Bertilsson S."/>
            <person name="Dopson M."/>
        </authorList>
    </citation>
    <scope>NUCLEOTIDE SEQUENCE</scope>
    <source>
        <strain evidence="1">MM415A01919</strain>
    </source>
</reference>
<dbReference type="AlphaFoldDB" id="A0A6M3JXY1"/>
<organism evidence="1">
    <name type="scientific">viral metagenome</name>
    <dbReference type="NCBI Taxonomy" id="1070528"/>
    <lineage>
        <taxon>unclassified sequences</taxon>
        <taxon>metagenomes</taxon>
        <taxon>organismal metagenomes</taxon>
    </lineage>
</organism>
<accession>A0A6M3JXY1</accession>
<sequence length="147" mass="15703">MGLSTVRTTGDWETALINFLSDFGSLTTFSQEVAAATDVNGTTWKDLLDKSTLTKNTRILAFKVTVAGSWAGKAKVRIVDGDGDKIWPSGDEVVEDTDFVSATQYTLADAVMIPALVGYKVQFRSSNVGDGAGDTLQLNNLDIVSFG</sequence>
<gene>
    <name evidence="1" type="ORF">MM415A01919_0008</name>
</gene>
<dbReference type="EMBL" id="MT142124">
    <property type="protein sequence ID" value="QJA74849.1"/>
    <property type="molecule type" value="Genomic_DNA"/>
</dbReference>
<evidence type="ECO:0000313" key="1">
    <source>
        <dbReference type="EMBL" id="QJA74849.1"/>
    </source>
</evidence>
<proteinExistence type="predicted"/>